<feature type="compositionally biased region" description="Basic and acidic residues" evidence="8">
    <location>
        <begin position="56"/>
        <end position="70"/>
    </location>
</feature>
<comment type="function">
    <text evidence="7">Essential cell division protein. May link together the upstream cell division proteins, which are predominantly cytoplasmic, with the downstream cell division proteins, which are predominantly periplasmic.</text>
</comment>
<dbReference type="STRING" id="93220.A6P55_20000"/>
<evidence type="ECO:0000256" key="1">
    <source>
        <dbReference type="ARBA" id="ARBA00022475"/>
    </source>
</evidence>
<evidence type="ECO:0000256" key="7">
    <source>
        <dbReference type="HAMAP-Rule" id="MF_00599"/>
    </source>
</evidence>
<dbReference type="GO" id="GO:0005886">
    <property type="term" value="C:plasma membrane"/>
    <property type="evidence" value="ECO:0007669"/>
    <property type="project" value="UniProtKB-SubCell"/>
</dbReference>
<dbReference type="GO" id="GO:0043093">
    <property type="term" value="P:FtsZ-dependent cytokinesis"/>
    <property type="evidence" value="ECO:0007669"/>
    <property type="project" value="UniProtKB-UniRule"/>
</dbReference>
<evidence type="ECO:0000256" key="6">
    <source>
        <dbReference type="ARBA" id="ARBA00023306"/>
    </source>
</evidence>
<evidence type="ECO:0000313" key="11">
    <source>
        <dbReference type="EMBL" id="VVE64278.1"/>
    </source>
</evidence>
<protein>
    <recommendedName>
        <fullName evidence="7">Cell division protein FtsB</fullName>
    </recommendedName>
</protein>
<gene>
    <name evidence="7 10" type="primary">ftsB</name>
    <name evidence="10" type="ORF">NCTC13160_04636</name>
    <name evidence="11" type="ORF">PPN31119_01519</name>
</gene>
<keyword evidence="3 7" id="KW-0812">Transmembrane</keyword>
<feature type="region of interest" description="Disordered" evidence="8">
    <location>
        <begin position="56"/>
        <end position="77"/>
    </location>
</feature>
<feature type="compositionally biased region" description="Polar residues" evidence="8">
    <location>
        <begin position="147"/>
        <end position="159"/>
    </location>
</feature>
<dbReference type="AlphaFoldDB" id="A0A378YY73"/>
<keyword evidence="13" id="KW-1185">Reference proteome</keyword>
<organism evidence="10 12">
    <name type="scientific">Pandoraea pnomenusa</name>
    <dbReference type="NCBI Taxonomy" id="93220"/>
    <lineage>
        <taxon>Bacteria</taxon>
        <taxon>Pseudomonadati</taxon>
        <taxon>Pseudomonadota</taxon>
        <taxon>Betaproteobacteria</taxon>
        <taxon>Burkholderiales</taxon>
        <taxon>Burkholderiaceae</taxon>
        <taxon>Pandoraea</taxon>
    </lineage>
</organism>
<dbReference type="EMBL" id="UGSG01000001">
    <property type="protein sequence ID" value="SUA81768.1"/>
    <property type="molecule type" value="Genomic_DNA"/>
</dbReference>
<dbReference type="InterPro" id="IPR007060">
    <property type="entry name" value="FtsL/DivIC"/>
</dbReference>
<evidence type="ECO:0000256" key="4">
    <source>
        <dbReference type="ARBA" id="ARBA00022989"/>
    </source>
</evidence>
<dbReference type="InterPro" id="IPR023081">
    <property type="entry name" value="Cell_div_FtsB"/>
</dbReference>
<comment type="subcellular location">
    <subcellularLocation>
        <location evidence="7">Cell inner membrane</location>
        <topology evidence="7">Single-pass type II membrane protein</topology>
    </subcellularLocation>
    <text evidence="7">Localizes to the division septum.</text>
</comment>
<dbReference type="HAMAP" id="MF_00599">
    <property type="entry name" value="FtsB"/>
    <property type="match status" value="1"/>
</dbReference>
<evidence type="ECO:0000256" key="5">
    <source>
        <dbReference type="ARBA" id="ARBA00023136"/>
    </source>
</evidence>
<dbReference type="PANTHER" id="PTHR37485:SF1">
    <property type="entry name" value="CELL DIVISION PROTEIN FTSB"/>
    <property type="match status" value="1"/>
</dbReference>
<feature type="compositionally biased region" description="Low complexity" evidence="8">
    <location>
        <begin position="135"/>
        <end position="146"/>
    </location>
</feature>
<dbReference type="Proteomes" id="UP000254573">
    <property type="component" value="Unassembled WGS sequence"/>
</dbReference>
<keyword evidence="2 7" id="KW-0132">Cell division</keyword>
<evidence type="ECO:0000313" key="10">
    <source>
        <dbReference type="EMBL" id="SUA81768.1"/>
    </source>
</evidence>
<keyword evidence="5 7" id="KW-0472">Membrane</keyword>
<keyword evidence="7" id="KW-0997">Cell inner membrane</keyword>
<keyword evidence="1 7" id="KW-1003">Cell membrane</keyword>
<feature type="transmembrane region" description="Helical" evidence="9">
    <location>
        <begin position="20"/>
        <end position="45"/>
    </location>
</feature>
<comment type="subunit">
    <text evidence="7">Part of a complex composed of FtsB, FtsL and FtsQ.</text>
</comment>
<dbReference type="NCBIfam" id="NF002058">
    <property type="entry name" value="PRK00888.1"/>
    <property type="match status" value="1"/>
</dbReference>
<keyword evidence="6 7" id="KW-0131">Cell cycle</keyword>
<feature type="topological domain" description="Cytoplasmic" evidence="7">
    <location>
        <begin position="1"/>
        <end position="19"/>
    </location>
</feature>
<dbReference type="EMBL" id="CABPSO010000003">
    <property type="protein sequence ID" value="VVE64278.1"/>
    <property type="molecule type" value="Genomic_DNA"/>
</dbReference>
<keyword evidence="4 7" id="KW-1133">Transmembrane helix</keyword>
<evidence type="ECO:0000313" key="12">
    <source>
        <dbReference type="Proteomes" id="UP000254573"/>
    </source>
</evidence>
<evidence type="ECO:0000256" key="3">
    <source>
        <dbReference type="ARBA" id="ARBA00022692"/>
    </source>
</evidence>
<evidence type="ECO:0000313" key="13">
    <source>
        <dbReference type="Proteomes" id="UP000361468"/>
    </source>
</evidence>
<reference evidence="10 12" key="1">
    <citation type="submission" date="2018-06" db="EMBL/GenBank/DDBJ databases">
        <authorList>
            <consortium name="Pathogen Informatics"/>
            <person name="Doyle S."/>
        </authorList>
    </citation>
    <scope>NUCLEOTIDE SEQUENCE [LARGE SCALE GENOMIC DNA]</scope>
    <source>
        <strain evidence="10 12">NCTC13160</strain>
    </source>
</reference>
<feature type="topological domain" description="Periplasmic" evidence="7">
    <location>
        <begin position="38"/>
        <end position="159"/>
    </location>
</feature>
<comment type="similarity">
    <text evidence="7">Belongs to the FtsB family.</text>
</comment>
<name>A0A378YY73_9BURK</name>
<dbReference type="PANTHER" id="PTHR37485">
    <property type="entry name" value="CELL DIVISION PROTEIN FTSB"/>
    <property type="match status" value="1"/>
</dbReference>
<dbReference type="CDD" id="cd14686">
    <property type="entry name" value="bZIP"/>
    <property type="match status" value="1"/>
</dbReference>
<dbReference type="GO" id="GO:0032153">
    <property type="term" value="C:cell division site"/>
    <property type="evidence" value="ECO:0007669"/>
    <property type="project" value="UniProtKB-UniRule"/>
</dbReference>
<dbReference type="GO" id="GO:0030428">
    <property type="term" value="C:cell septum"/>
    <property type="evidence" value="ECO:0007669"/>
    <property type="project" value="TreeGrafter"/>
</dbReference>
<proteinExistence type="inferred from homology"/>
<feature type="region of interest" description="Disordered" evidence="8">
    <location>
        <begin position="105"/>
        <end position="159"/>
    </location>
</feature>
<dbReference type="Proteomes" id="UP000361468">
    <property type="component" value="Unassembled WGS sequence"/>
</dbReference>
<dbReference type="Pfam" id="PF04977">
    <property type="entry name" value="DivIC"/>
    <property type="match status" value="1"/>
</dbReference>
<reference evidence="11 13" key="2">
    <citation type="submission" date="2019-08" db="EMBL/GenBank/DDBJ databases">
        <authorList>
            <person name="Peeters C."/>
        </authorList>
    </citation>
    <scope>NUCLEOTIDE SEQUENCE [LARGE SCALE GENOMIC DNA]</scope>
    <source>
        <strain evidence="11 13">LMG 31119</strain>
    </source>
</reference>
<evidence type="ECO:0000256" key="9">
    <source>
        <dbReference type="SAM" id="Phobius"/>
    </source>
</evidence>
<accession>A0A378YY73</accession>
<evidence type="ECO:0000256" key="2">
    <source>
        <dbReference type="ARBA" id="ARBA00022618"/>
    </source>
</evidence>
<evidence type="ECO:0000256" key="8">
    <source>
        <dbReference type="SAM" id="MobiDB-lite"/>
    </source>
</evidence>
<sequence length="159" mass="17030">MTSVAARFPEFLPGESMRMVTLVLVLLLVAIQYPLWFGHGGWLYVHELRDELSAEQQKNEQLKERNDRLAGEVQDLQDGTSAIEERARFELGMVKDGEVFVQFVGPDGAGGPQGASGADAPLVSSTEPAHKSVGAAAPAATPASPSKGKTQSAHKSQHH</sequence>